<evidence type="ECO:0000313" key="3">
    <source>
        <dbReference type="Proteomes" id="UP000822688"/>
    </source>
</evidence>
<dbReference type="AlphaFoldDB" id="A0A8T0I141"/>
<keyword evidence="1" id="KW-0812">Transmembrane</keyword>
<proteinExistence type="predicted"/>
<evidence type="ECO:0000256" key="1">
    <source>
        <dbReference type="SAM" id="Phobius"/>
    </source>
</evidence>
<comment type="caution">
    <text evidence="2">The sequence shown here is derived from an EMBL/GenBank/DDBJ whole genome shotgun (WGS) entry which is preliminary data.</text>
</comment>
<reference evidence="2" key="1">
    <citation type="submission" date="2020-06" db="EMBL/GenBank/DDBJ databases">
        <title>WGS assembly of Ceratodon purpureus strain R40.</title>
        <authorList>
            <person name="Carey S.B."/>
            <person name="Jenkins J."/>
            <person name="Shu S."/>
            <person name="Lovell J.T."/>
            <person name="Sreedasyam A."/>
            <person name="Maumus F."/>
            <person name="Tiley G.P."/>
            <person name="Fernandez-Pozo N."/>
            <person name="Barry K."/>
            <person name="Chen C."/>
            <person name="Wang M."/>
            <person name="Lipzen A."/>
            <person name="Daum C."/>
            <person name="Saski C.A."/>
            <person name="Payton A.C."/>
            <person name="Mcbreen J.C."/>
            <person name="Conrad R.E."/>
            <person name="Kollar L.M."/>
            <person name="Olsson S."/>
            <person name="Huttunen S."/>
            <person name="Landis J.B."/>
            <person name="Wickett N.J."/>
            <person name="Johnson M.G."/>
            <person name="Rensing S.A."/>
            <person name="Grimwood J."/>
            <person name="Schmutz J."/>
            <person name="Mcdaniel S.F."/>
        </authorList>
    </citation>
    <scope>NUCLEOTIDE SEQUENCE</scope>
    <source>
        <strain evidence="2">R40</strain>
    </source>
</reference>
<evidence type="ECO:0000313" key="2">
    <source>
        <dbReference type="EMBL" id="KAG0576757.1"/>
    </source>
</evidence>
<sequence>MNNELGDTESSRRDIGSEWCKALISDWLMYVDLKVDGFCSRHSDVDKVIMVALVVLFVTLAFSIKFVFAYRTVQTALVFDLYTSCCSFCYTTYVTRKIAFWFDNSGFGNTKE</sequence>
<keyword evidence="1" id="KW-0472">Membrane</keyword>
<feature type="transmembrane region" description="Helical" evidence="1">
    <location>
        <begin position="48"/>
        <end position="68"/>
    </location>
</feature>
<dbReference type="EMBL" id="CM026425">
    <property type="protein sequence ID" value="KAG0576757.1"/>
    <property type="molecule type" value="Genomic_DNA"/>
</dbReference>
<dbReference type="Proteomes" id="UP000822688">
    <property type="component" value="Chromosome 5"/>
</dbReference>
<protein>
    <submittedName>
        <fullName evidence="2">Uncharacterized protein</fullName>
    </submittedName>
</protein>
<accession>A0A8T0I141</accession>
<name>A0A8T0I141_CERPU</name>
<gene>
    <name evidence="2" type="ORF">KC19_5G105800</name>
</gene>
<keyword evidence="1" id="KW-1133">Transmembrane helix</keyword>
<organism evidence="2 3">
    <name type="scientific">Ceratodon purpureus</name>
    <name type="common">Fire moss</name>
    <name type="synonym">Dicranum purpureum</name>
    <dbReference type="NCBI Taxonomy" id="3225"/>
    <lineage>
        <taxon>Eukaryota</taxon>
        <taxon>Viridiplantae</taxon>
        <taxon>Streptophyta</taxon>
        <taxon>Embryophyta</taxon>
        <taxon>Bryophyta</taxon>
        <taxon>Bryophytina</taxon>
        <taxon>Bryopsida</taxon>
        <taxon>Dicranidae</taxon>
        <taxon>Pseudoditrichales</taxon>
        <taxon>Ditrichaceae</taxon>
        <taxon>Ceratodon</taxon>
    </lineage>
</organism>
<keyword evidence="3" id="KW-1185">Reference proteome</keyword>